<dbReference type="Proteomes" id="UP000824041">
    <property type="component" value="Unassembled WGS sequence"/>
</dbReference>
<keyword evidence="2" id="KW-0472">Membrane</keyword>
<dbReference type="Pfam" id="PF10112">
    <property type="entry name" value="Halogen_Hydrol"/>
    <property type="match status" value="1"/>
</dbReference>
<dbReference type="AlphaFoldDB" id="A0A9D2ITK5"/>
<keyword evidence="2" id="KW-1133">Transmembrane helix</keyword>
<dbReference type="EMBL" id="DXBU01000049">
    <property type="protein sequence ID" value="HIZ21902.1"/>
    <property type="molecule type" value="Genomic_DNA"/>
</dbReference>
<accession>A0A9D2ITK5</accession>
<feature type="transmembrane region" description="Helical" evidence="2">
    <location>
        <begin position="7"/>
        <end position="25"/>
    </location>
</feature>
<reference evidence="3" key="2">
    <citation type="submission" date="2021-04" db="EMBL/GenBank/DDBJ databases">
        <authorList>
            <person name="Gilroy R."/>
        </authorList>
    </citation>
    <scope>NUCLEOTIDE SEQUENCE</scope>
    <source>
        <strain evidence="3">14324</strain>
    </source>
</reference>
<evidence type="ECO:0000313" key="4">
    <source>
        <dbReference type="Proteomes" id="UP000824041"/>
    </source>
</evidence>
<gene>
    <name evidence="3" type="ORF">IAA21_03765</name>
</gene>
<evidence type="ECO:0000256" key="1">
    <source>
        <dbReference type="SAM" id="Coils"/>
    </source>
</evidence>
<evidence type="ECO:0000313" key="3">
    <source>
        <dbReference type="EMBL" id="HIZ21902.1"/>
    </source>
</evidence>
<proteinExistence type="predicted"/>
<reference evidence="3" key="1">
    <citation type="journal article" date="2021" name="PeerJ">
        <title>Extensive microbial diversity within the chicken gut microbiome revealed by metagenomics and culture.</title>
        <authorList>
            <person name="Gilroy R."/>
            <person name="Ravi A."/>
            <person name="Getino M."/>
            <person name="Pursley I."/>
            <person name="Horton D.L."/>
            <person name="Alikhan N.F."/>
            <person name="Baker D."/>
            <person name="Gharbi K."/>
            <person name="Hall N."/>
            <person name="Watson M."/>
            <person name="Adriaenssens E.M."/>
            <person name="Foster-Nyarko E."/>
            <person name="Jarju S."/>
            <person name="Secka A."/>
            <person name="Antonio M."/>
            <person name="Oren A."/>
            <person name="Chaudhuri R.R."/>
            <person name="La Ragione R."/>
            <person name="Hildebrand F."/>
            <person name="Pallen M.J."/>
        </authorList>
    </citation>
    <scope>NUCLEOTIDE SEQUENCE</scope>
    <source>
        <strain evidence="3">14324</strain>
    </source>
</reference>
<feature type="coiled-coil region" evidence="1">
    <location>
        <begin position="163"/>
        <end position="198"/>
    </location>
</feature>
<organism evidence="3 4">
    <name type="scientific">Candidatus Blautia faecigallinarum</name>
    <dbReference type="NCBI Taxonomy" id="2838488"/>
    <lineage>
        <taxon>Bacteria</taxon>
        <taxon>Bacillati</taxon>
        <taxon>Bacillota</taxon>
        <taxon>Clostridia</taxon>
        <taxon>Lachnospirales</taxon>
        <taxon>Lachnospiraceae</taxon>
        <taxon>Blautia</taxon>
    </lineage>
</organism>
<keyword evidence="2" id="KW-0812">Transmembrane</keyword>
<sequence>MNKGKETVSIVLSALLAFLLFFFFFTKLKFGLLLSMVLAVGAYIALTFLLKPSGRIGKVSVDTVKNGELLLERLEEGEKDYKRLEKAAAQIKEEELGRSCRELLDIAESILKYLKDNPEKIMAARRYMDYYQETAVHVLENYIELRETKLATREAEEIIGKTREAVETLKDAFQLQLQKLMENELMDMEADLNLLKQTLKSEGFTYDKETKE</sequence>
<keyword evidence="1" id="KW-0175">Coiled coil</keyword>
<comment type="caution">
    <text evidence="3">The sequence shown here is derived from an EMBL/GenBank/DDBJ whole genome shotgun (WGS) entry which is preliminary data.</text>
</comment>
<feature type="transmembrane region" description="Helical" evidence="2">
    <location>
        <begin position="31"/>
        <end position="50"/>
    </location>
</feature>
<dbReference type="InterPro" id="IPR018770">
    <property type="entry name" value="ChloroindolylP_hydrolase"/>
</dbReference>
<name>A0A9D2ITK5_9FIRM</name>
<feature type="coiled-coil region" evidence="1">
    <location>
        <begin position="67"/>
        <end position="94"/>
    </location>
</feature>
<evidence type="ECO:0000256" key="2">
    <source>
        <dbReference type="SAM" id="Phobius"/>
    </source>
</evidence>
<protein>
    <submittedName>
        <fullName evidence="3">5-bromo-4-chloroindolyl phosphate hydrolysis family protein</fullName>
    </submittedName>
</protein>